<reference evidence="2" key="1">
    <citation type="journal article" date="2020" name="Stud. Mycol.">
        <title>101 Dothideomycetes genomes: a test case for predicting lifestyles and emergence of pathogens.</title>
        <authorList>
            <person name="Haridas S."/>
            <person name="Albert R."/>
            <person name="Binder M."/>
            <person name="Bloem J."/>
            <person name="Labutti K."/>
            <person name="Salamov A."/>
            <person name="Andreopoulos B."/>
            <person name="Baker S."/>
            <person name="Barry K."/>
            <person name="Bills G."/>
            <person name="Bluhm B."/>
            <person name="Cannon C."/>
            <person name="Castanera R."/>
            <person name="Culley D."/>
            <person name="Daum C."/>
            <person name="Ezra D."/>
            <person name="Gonzalez J."/>
            <person name="Henrissat B."/>
            <person name="Kuo A."/>
            <person name="Liang C."/>
            <person name="Lipzen A."/>
            <person name="Lutzoni F."/>
            <person name="Magnuson J."/>
            <person name="Mondo S."/>
            <person name="Nolan M."/>
            <person name="Ohm R."/>
            <person name="Pangilinan J."/>
            <person name="Park H.-J."/>
            <person name="Ramirez L."/>
            <person name="Alfaro M."/>
            <person name="Sun H."/>
            <person name="Tritt A."/>
            <person name="Yoshinaga Y."/>
            <person name="Zwiers L.-H."/>
            <person name="Turgeon B."/>
            <person name="Goodwin S."/>
            <person name="Spatafora J."/>
            <person name="Crous P."/>
            <person name="Grigoriev I."/>
        </authorList>
    </citation>
    <scope>NUCLEOTIDE SEQUENCE</scope>
    <source>
        <strain evidence="2">CBS 473.64</strain>
    </source>
</reference>
<gene>
    <name evidence="2" type="ORF">P280DRAFT_508909</name>
</gene>
<dbReference type="AlphaFoldDB" id="A0A6A6RVD5"/>
<accession>A0A6A6RVD5</accession>
<feature type="signal peptide" evidence="1">
    <location>
        <begin position="1"/>
        <end position="18"/>
    </location>
</feature>
<sequence>MNFIFALALSLLAVVALAVPGTGLVDNAWSDKRDDPSIVIDIGDRKTQVGNLTGDDLYSAVLTSISQLCPDFTNTSTPEIDPAVNECYKRTVAIPNIEYKIPDTSIFRTGCLHVSVWAQGFATIKDPTLKFSAVLWTARSIAKTFADQSIKERNCVSAYKDCWRSGCMPKVSPEPEKVLCSVGNPVYFHYEKPAFPVKMRVTLEFVGRVGGADAANVGESTELELFQRESIEEAAEMDLEEIKEVLKGVFRALDGL</sequence>
<proteinExistence type="predicted"/>
<evidence type="ECO:0000256" key="1">
    <source>
        <dbReference type="SAM" id="SignalP"/>
    </source>
</evidence>
<dbReference type="EMBL" id="MU006789">
    <property type="protein sequence ID" value="KAF2638671.1"/>
    <property type="molecule type" value="Genomic_DNA"/>
</dbReference>
<name>A0A6A6RVD5_9PLEO</name>
<evidence type="ECO:0000313" key="3">
    <source>
        <dbReference type="Proteomes" id="UP000799753"/>
    </source>
</evidence>
<evidence type="ECO:0000313" key="2">
    <source>
        <dbReference type="EMBL" id="KAF2638671.1"/>
    </source>
</evidence>
<protein>
    <submittedName>
        <fullName evidence="2">Uncharacterized protein</fullName>
    </submittedName>
</protein>
<keyword evidence="1" id="KW-0732">Signal</keyword>
<organism evidence="2 3">
    <name type="scientific">Massarina eburnea CBS 473.64</name>
    <dbReference type="NCBI Taxonomy" id="1395130"/>
    <lineage>
        <taxon>Eukaryota</taxon>
        <taxon>Fungi</taxon>
        <taxon>Dikarya</taxon>
        <taxon>Ascomycota</taxon>
        <taxon>Pezizomycotina</taxon>
        <taxon>Dothideomycetes</taxon>
        <taxon>Pleosporomycetidae</taxon>
        <taxon>Pleosporales</taxon>
        <taxon>Massarineae</taxon>
        <taxon>Massarinaceae</taxon>
        <taxon>Massarina</taxon>
    </lineage>
</organism>
<dbReference type="Proteomes" id="UP000799753">
    <property type="component" value="Unassembled WGS sequence"/>
</dbReference>
<feature type="chain" id="PRO_5025391496" evidence="1">
    <location>
        <begin position="19"/>
        <end position="256"/>
    </location>
</feature>
<keyword evidence="3" id="KW-1185">Reference proteome</keyword>